<dbReference type="HOGENOM" id="CLU_542451_0_0_1"/>
<feature type="compositionally biased region" description="Low complexity" evidence="1">
    <location>
        <begin position="1"/>
        <end position="14"/>
    </location>
</feature>
<gene>
    <name evidence="2" type="ORF">FOMPIDRAFT_117742</name>
</gene>
<reference evidence="2 3" key="1">
    <citation type="journal article" date="2012" name="Science">
        <title>The Paleozoic origin of enzymatic lignin decomposition reconstructed from 31 fungal genomes.</title>
        <authorList>
            <person name="Floudas D."/>
            <person name="Binder M."/>
            <person name="Riley R."/>
            <person name="Barry K."/>
            <person name="Blanchette R.A."/>
            <person name="Henrissat B."/>
            <person name="Martinez A.T."/>
            <person name="Otillar R."/>
            <person name="Spatafora J.W."/>
            <person name="Yadav J.S."/>
            <person name="Aerts A."/>
            <person name="Benoit I."/>
            <person name="Boyd A."/>
            <person name="Carlson A."/>
            <person name="Copeland A."/>
            <person name="Coutinho P.M."/>
            <person name="de Vries R.P."/>
            <person name="Ferreira P."/>
            <person name="Findley K."/>
            <person name="Foster B."/>
            <person name="Gaskell J."/>
            <person name="Glotzer D."/>
            <person name="Gorecki P."/>
            <person name="Heitman J."/>
            <person name="Hesse C."/>
            <person name="Hori C."/>
            <person name="Igarashi K."/>
            <person name="Jurgens J.A."/>
            <person name="Kallen N."/>
            <person name="Kersten P."/>
            <person name="Kohler A."/>
            <person name="Kuees U."/>
            <person name="Kumar T.K.A."/>
            <person name="Kuo A."/>
            <person name="LaButti K."/>
            <person name="Larrondo L.F."/>
            <person name="Lindquist E."/>
            <person name="Ling A."/>
            <person name="Lombard V."/>
            <person name="Lucas S."/>
            <person name="Lundell T."/>
            <person name="Martin R."/>
            <person name="McLaughlin D.J."/>
            <person name="Morgenstern I."/>
            <person name="Morin E."/>
            <person name="Murat C."/>
            <person name="Nagy L.G."/>
            <person name="Nolan M."/>
            <person name="Ohm R.A."/>
            <person name="Patyshakuliyeva A."/>
            <person name="Rokas A."/>
            <person name="Ruiz-Duenas F.J."/>
            <person name="Sabat G."/>
            <person name="Salamov A."/>
            <person name="Samejima M."/>
            <person name="Schmutz J."/>
            <person name="Slot J.C."/>
            <person name="St John F."/>
            <person name="Stenlid J."/>
            <person name="Sun H."/>
            <person name="Sun S."/>
            <person name="Syed K."/>
            <person name="Tsang A."/>
            <person name="Wiebenga A."/>
            <person name="Young D."/>
            <person name="Pisabarro A."/>
            <person name="Eastwood D.C."/>
            <person name="Martin F."/>
            <person name="Cullen D."/>
            <person name="Grigoriev I.V."/>
            <person name="Hibbett D.S."/>
        </authorList>
    </citation>
    <scope>NUCLEOTIDE SEQUENCE</scope>
    <source>
        <strain evidence="3">FP-58527</strain>
    </source>
</reference>
<protein>
    <submittedName>
        <fullName evidence="2">Uncharacterized protein</fullName>
    </submittedName>
</protein>
<feature type="non-terminal residue" evidence="2">
    <location>
        <position position="504"/>
    </location>
</feature>
<keyword evidence="3" id="KW-1185">Reference proteome</keyword>
<dbReference type="InParanoid" id="S8DGA3"/>
<name>S8DGA3_FOMSC</name>
<evidence type="ECO:0000313" key="3">
    <source>
        <dbReference type="Proteomes" id="UP000015241"/>
    </source>
</evidence>
<organism evidence="2 3">
    <name type="scientific">Fomitopsis schrenkii</name>
    <name type="common">Brown rot fungus</name>
    <dbReference type="NCBI Taxonomy" id="2126942"/>
    <lineage>
        <taxon>Eukaryota</taxon>
        <taxon>Fungi</taxon>
        <taxon>Dikarya</taxon>
        <taxon>Basidiomycota</taxon>
        <taxon>Agaricomycotina</taxon>
        <taxon>Agaricomycetes</taxon>
        <taxon>Polyporales</taxon>
        <taxon>Fomitopsis</taxon>
    </lineage>
</organism>
<proteinExistence type="predicted"/>
<dbReference type="Proteomes" id="UP000015241">
    <property type="component" value="Unassembled WGS sequence"/>
</dbReference>
<dbReference type="EMBL" id="KE504446">
    <property type="protein sequence ID" value="EPS92601.1"/>
    <property type="molecule type" value="Genomic_DNA"/>
</dbReference>
<evidence type="ECO:0000313" key="2">
    <source>
        <dbReference type="EMBL" id="EPS92601.1"/>
    </source>
</evidence>
<evidence type="ECO:0000256" key="1">
    <source>
        <dbReference type="SAM" id="MobiDB-lite"/>
    </source>
</evidence>
<dbReference type="AlphaFoldDB" id="S8DGA3"/>
<accession>S8DGA3</accession>
<feature type="region of interest" description="Disordered" evidence="1">
    <location>
        <begin position="1"/>
        <end position="21"/>
    </location>
</feature>
<sequence length="504" mass="56131">MFSVPRSRSPSVPSTPELSEDVFSDTCGTDYSVQPGATLCTAGLADLLALGSFPHYSTVFGDWLDTTFVDSAFATSRLAPQSVHLAREDWDEIRAHLTLHTEILSFVRFTYYEPTETLYLRAMSKAHTVASNLTGSSLRQDVQQSLGNDVANMVQFSNNLATCKAWTETGKMAMQIPDTTGYVETVCNVEAFKLFKLNQEAEYSEDVVECYRLEVSNTEDADHAIHKLGCWNTVAGLAVPGVPELVLEQGEMKEGGELQESGGREKGEVLELENNVYKVLAKLPLFMINFECGEIPTTLNEEAMQILAASTEDRMHHIKCISEKALTGPMVWNGVVHNGDMFAQLLAFSGREALDCLRKGARENWSIQRFIDQGYGCHIVEDYDQSPEASDERKRFEPQLRKAMIAVRIIVIRAYADIRFTQLSNESPGSTGAMIEDIISTEVHDLLARAKSEPTINLPSTLAHKVELAFISEQQERFHEELRRAKLKRKDRDMSPEVVGVSGA</sequence>